<protein>
    <submittedName>
        <fullName evidence="1">Uncharacterized protein</fullName>
    </submittedName>
</protein>
<dbReference type="AlphaFoldDB" id="A0A7R9FGS6"/>
<reference evidence="1" key="1">
    <citation type="submission" date="2020-11" db="EMBL/GenBank/DDBJ databases">
        <authorList>
            <person name="Tran Van P."/>
        </authorList>
    </citation>
    <scope>NUCLEOTIDE SEQUENCE</scope>
</reference>
<accession>A0A7R9FGS6</accession>
<name>A0A7R9FGS6_9NEOP</name>
<organism evidence="1">
    <name type="scientific">Timema tahoe</name>
    <dbReference type="NCBI Taxonomy" id="61484"/>
    <lineage>
        <taxon>Eukaryota</taxon>
        <taxon>Metazoa</taxon>
        <taxon>Ecdysozoa</taxon>
        <taxon>Arthropoda</taxon>
        <taxon>Hexapoda</taxon>
        <taxon>Insecta</taxon>
        <taxon>Pterygota</taxon>
        <taxon>Neoptera</taxon>
        <taxon>Polyneoptera</taxon>
        <taxon>Phasmatodea</taxon>
        <taxon>Timematodea</taxon>
        <taxon>Timematoidea</taxon>
        <taxon>Timematidae</taxon>
        <taxon>Timema</taxon>
    </lineage>
</organism>
<evidence type="ECO:0000313" key="1">
    <source>
        <dbReference type="EMBL" id="CAD7452100.1"/>
    </source>
</evidence>
<dbReference type="EMBL" id="OE000036">
    <property type="protein sequence ID" value="CAD7452100.1"/>
    <property type="molecule type" value="Genomic_DNA"/>
</dbReference>
<gene>
    <name evidence="1" type="ORF">TTEB3V08_LOCUS288</name>
</gene>
<proteinExistence type="predicted"/>
<sequence>MKDSGCCQLHVAAPIMAYESSQICDGLHSSPATGRRAFCLNLRAAVRTIRLTGWKISRPNKVILDSEKFMSMYGESLQDRGTLKDRSAETADKGIVKNNLNSTSGHCLYPELPITDKQDQLSKPKDVSCWRRDGAGHNEPSVIVAKALKKLRLLERRESENQFLEFQLKQLMILQEIQYVKLSTECIIKTIPHSTSSPCSTYTESLIYLRDELINTALFSKP</sequence>